<evidence type="ECO:0000313" key="2">
    <source>
        <dbReference type="EMBL" id="GAA0585475.1"/>
    </source>
</evidence>
<protein>
    <submittedName>
        <fullName evidence="2">Uncharacterized protein</fullName>
    </submittedName>
</protein>
<dbReference type="Proteomes" id="UP001501588">
    <property type="component" value="Unassembled WGS sequence"/>
</dbReference>
<feature type="region of interest" description="Disordered" evidence="1">
    <location>
        <begin position="1"/>
        <end position="34"/>
    </location>
</feature>
<accession>A0ABN1F911</accession>
<name>A0ABN1F911_9PROT</name>
<gene>
    <name evidence="2" type="ORF">GCM10009416_24810</name>
</gene>
<organism evidence="2 3">
    <name type="scientific">Craurococcus roseus</name>
    <dbReference type="NCBI Taxonomy" id="77585"/>
    <lineage>
        <taxon>Bacteria</taxon>
        <taxon>Pseudomonadati</taxon>
        <taxon>Pseudomonadota</taxon>
        <taxon>Alphaproteobacteria</taxon>
        <taxon>Acetobacterales</taxon>
        <taxon>Acetobacteraceae</taxon>
        <taxon>Craurococcus</taxon>
    </lineage>
</organism>
<evidence type="ECO:0000256" key="1">
    <source>
        <dbReference type="SAM" id="MobiDB-lite"/>
    </source>
</evidence>
<evidence type="ECO:0000313" key="3">
    <source>
        <dbReference type="Proteomes" id="UP001501588"/>
    </source>
</evidence>
<reference evidence="2 3" key="1">
    <citation type="journal article" date="2019" name="Int. J. Syst. Evol. Microbiol.">
        <title>The Global Catalogue of Microorganisms (GCM) 10K type strain sequencing project: providing services to taxonomists for standard genome sequencing and annotation.</title>
        <authorList>
            <consortium name="The Broad Institute Genomics Platform"/>
            <consortium name="The Broad Institute Genome Sequencing Center for Infectious Disease"/>
            <person name="Wu L."/>
            <person name="Ma J."/>
        </authorList>
    </citation>
    <scope>NUCLEOTIDE SEQUENCE [LARGE SCALE GENOMIC DNA]</scope>
    <source>
        <strain evidence="2 3">JCM 9933</strain>
    </source>
</reference>
<keyword evidence="3" id="KW-1185">Reference proteome</keyword>
<comment type="caution">
    <text evidence="2">The sequence shown here is derived from an EMBL/GenBank/DDBJ whole genome shotgun (WGS) entry which is preliminary data.</text>
</comment>
<sequence length="70" mass="7529">MPCPTVMPRRRAGGARVDPNPPAPRSAQRRADAADWTARAGCSLACAVTFVGISKPQEPQNRSPQIVKEM</sequence>
<proteinExistence type="predicted"/>
<dbReference type="EMBL" id="BAAAFZ010000031">
    <property type="protein sequence ID" value="GAA0585475.1"/>
    <property type="molecule type" value="Genomic_DNA"/>
</dbReference>